<keyword evidence="3" id="KW-0804">Transcription</keyword>
<dbReference type="PANTHER" id="PTHR43132">
    <property type="entry name" value="ARSENICAL RESISTANCE OPERON REPRESSOR ARSR-RELATED"/>
    <property type="match status" value="1"/>
</dbReference>
<dbReference type="InterPro" id="IPR011991">
    <property type="entry name" value="ArsR-like_HTH"/>
</dbReference>
<dbReference type="InterPro" id="IPR036390">
    <property type="entry name" value="WH_DNA-bd_sf"/>
</dbReference>
<gene>
    <name evidence="4" type="ORF">CN307_17815</name>
</gene>
<comment type="caution">
    <text evidence="4">The sequence shown here is derived from an EMBL/GenBank/DDBJ whole genome shotgun (WGS) entry which is preliminary data.</text>
</comment>
<evidence type="ECO:0000256" key="2">
    <source>
        <dbReference type="ARBA" id="ARBA00023125"/>
    </source>
</evidence>
<dbReference type="Proteomes" id="UP000220032">
    <property type="component" value="Unassembled WGS sequence"/>
</dbReference>
<dbReference type="GO" id="GO:0003700">
    <property type="term" value="F:DNA-binding transcription factor activity"/>
    <property type="evidence" value="ECO:0007669"/>
    <property type="project" value="InterPro"/>
</dbReference>
<proteinExistence type="predicted"/>
<dbReference type="SMART" id="SM00418">
    <property type="entry name" value="HTH_ARSR"/>
    <property type="match status" value="1"/>
</dbReference>
<dbReference type="PROSITE" id="PS50987">
    <property type="entry name" value="HTH_ARSR_2"/>
    <property type="match status" value="1"/>
</dbReference>
<dbReference type="EMBL" id="NTRR01000026">
    <property type="protein sequence ID" value="PFE13443.1"/>
    <property type="molecule type" value="Genomic_DNA"/>
</dbReference>
<dbReference type="GeneID" id="92800246"/>
<dbReference type="PANTHER" id="PTHR43132:SF2">
    <property type="entry name" value="ARSENICAL RESISTANCE OPERON REPRESSOR ARSR-RELATED"/>
    <property type="match status" value="1"/>
</dbReference>
<dbReference type="GO" id="GO:0003677">
    <property type="term" value="F:DNA binding"/>
    <property type="evidence" value="ECO:0007669"/>
    <property type="project" value="UniProtKB-KW"/>
</dbReference>
<dbReference type="RefSeq" id="WP_000217376.1">
    <property type="nucleotide sequence ID" value="NZ_JBBCKU010000021.1"/>
</dbReference>
<dbReference type="Gene3D" id="1.10.10.10">
    <property type="entry name" value="Winged helix-like DNA-binding domain superfamily/Winged helix DNA-binding domain"/>
    <property type="match status" value="1"/>
</dbReference>
<evidence type="ECO:0000256" key="1">
    <source>
        <dbReference type="ARBA" id="ARBA00023015"/>
    </source>
</evidence>
<organism evidence="4 5">
    <name type="scientific">Bacillus cereus</name>
    <dbReference type="NCBI Taxonomy" id="1396"/>
    <lineage>
        <taxon>Bacteria</taxon>
        <taxon>Bacillati</taxon>
        <taxon>Bacillota</taxon>
        <taxon>Bacilli</taxon>
        <taxon>Bacillales</taxon>
        <taxon>Bacillaceae</taxon>
        <taxon>Bacillus</taxon>
        <taxon>Bacillus cereus group</taxon>
    </lineage>
</organism>
<reference evidence="4 5" key="1">
    <citation type="submission" date="2017-09" db="EMBL/GenBank/DDBJ databases">
        <title>Large-scale bioinformatics analysis of Bacillus genomes uncovers conserved roles of natural products in bacterial physiology.</title>
        <authorList>
            <consortium name="Agbiome Team Llc"/>
            <person name="Bleich R.M."/>
            <person name="Grubbs K.J."/>
            <person name="Santa Maria K.C."/>
            <person name="Allen S.E."/>
            <person name="Farag S."/>
            <person name="Shank E.A."/>
            <person name="Bowers A."/>
        </authorList>
    </citation>
    <scope>NUCLEOTIDE SEQUENCE [LARGE SCALE GENOMIC DNA]</scope>
    <source>
        <strain evidence="4 5">AFS022681</strain>
    </source>
</reference>
<dbReference type="NCBIfam" id="NF033788">
    <property type="entry name" value="HTH_metalloreg"/>
    <property type="match status" value="1"/>
</dbReference>
<dbReference type="InterPro" id="IPR051011">
    <property type="entry name" value="Metal_resp_trans_reg"/>
</dbReference>
<protein>
    <submittedName>
        <fullName evidence="4">ArsR family transcriptional regulator</fullName>
    </submittedName>
</protein>
<keyword evidence="2" id="KW-0238">DNA-binding</keyword>
<dbReference type="SUPFAM" id="SSF46785">
    <property type="entry name" value="Winged helix' DNA-binding domain"/>
    <property type="match status" value="1"/>
</dbReference>
<dbReference type="InterPro" id="IPR001845">
    <property type="entry name" value="HTH_ArsR_DNA-bd_dom"/>
</dbReference>
<evidence type="ECO:0000313" key="4">
    <source>
        <dbReference type="EMBL" id="PFE13443.1"/>
    </source>
</evidence>
<name>A0A2A8ZY37_BACCE</name>
<accession>A0A2A8ZY37</accession>
<dbReference type="InterPro" id="IPR036388">
    <property type="entry name" value="WH-like_DNA-bd_sf"/>
</dbReference>
<dbReference type="AlphaFoldDB" id="A0A2A8ZY37"/>
<sequence length="106" mass="12263">MTVLQNQMKQKLITEENIDMLKILAHPVRLQIVDVLMRHKKCNVTQLVELLHIPQSTVSQHLSKMRGKVLGSDRKGLEVYYFVTNVTAQNIVRTLCEKKEHGENEL</sequence>
<evidence type="ECO:0000256" key="3">
    <source>
        <dbReference type="ARBA" id="ARBA00023163"/>
    </source>
</evidence>
<dbReference type="CDD" id="cd00090">
    <property type="entry name" value="HTH_ARSR"/>
    <property type="match status" value="1"/>
</dbReference>
<keyword evidence="1" id="KW-0805">Transcription regulation</keyword>
<dbReference type="Pfam" id="PF01022">
    <property type="entry name" value="HTH_5"/>
    <property type="match status" value="1"/>
</dbReference>
<evidence type="ECO:0000313" key="5">
    <source>
        <dbReference type="Proteomes" id="UP000220032"/>
    </source>
</evidence>